<dbReference type="Pfam" id="PF00300">
    <property type="entry name" value="His_Phos_1"/>
    <property type="match status" value="1"/>
</dbReference>
<dbReference type="InterPro" id="IPR013078">
    <property type="entry name" value="His_Pase_superF_clade-1"/>
</dbReference>
<name>A0ABS1TP59_9BACI</name>
<gene>
    <name evidence="1" type="ORF">JK635_11415</name>
</gene>
<organism evidence="1 2">
    <name type="scientific">Neobacillus paridis</name>
    <dbReference type="NCBI Taxonomy" id="2803862"/>
    <lineage>
        <taxon>Bacteria</taxon>
        <taxon>Bacillati</taxon>
        <taxon>Bacillota</taxon>
        <taxon>Bacilli</taxon>
        <taxon>Bacillales</taxon>
        <taxon>Bacillaceae</taxon>
        <taxon>Neobacillus</taxon>
    </lineage>
</organism>
<dbReference type="SMART" id="SM00855">
    <property type="entry name" value="PGAM"/>
    <property type="match status" value="1"/>
</dbReference>
<protein>
    <submittedName>
        <fullName evidence="1">Phosphoglycerate mutase family protein</fullName>
    </submittedName>
</protein>
<evidence type="ECO:0000313" key="1">
    <source>
        <dbReference type="EMBL" id="MBL4952819.1"/>
    </source>
</evidence>
<dbReference type="InterPro" id="IPR029033">
    <property type="entry name" value="His_PPase_superfam"/>
</dbReference>
<comment type="caution">
    <text evidence="1">The sequence shown here is derived from an EMBL/GenBank/DDBJ whole genome shotgun (WGS) entry which is preliminary data.</text>
</comment>
<dbReference type="Proteomes" id="UP000623967">
    <property type="component" value="Unassembled WGS sequence"/>
</dbReference>
<evidence type="ECO:0000313" key="2">
    <source>
        <dbReference type="Proteomes" id="UP000623967"/>
    </source>
</evidence>
<dbReference type="Gene3D" id="3.40.50.1240">
    <property type="entry name" value="Phosphoglycerate mutase-like"/>
    <property type="match status" value="1"/>
</dbReference>
<accession>A0ABS1TP59</accession>
<dbReference type="EMBL" id="JAESWB010000168">
    <property type="protein sequence ID" value="MBL4952819.1"/>
    <property type="molecule type" value="Genomic_DNA"/>
</dbReference>
<proteinExistence type="predicted"/>
<dbReference type="PANTHER" id="PTHR48100">
    <property type="entry name" value="BROAD-SPECIFICITY PHOSPHATASE YOR283W-RELATED"/>
    <property type="match status" value="1"/>
</dbReference>
<dbReference type="SUPFAM" id="SSF53254">
    <property type="entry name" value="Phosphoglycerate mutase-like"/>
    <property type="match status" value="1"/>
</dbReference>
<dbReference type="InterPro" id="IPR050275">
    <property type="entry name" value="PGM_Phosphatase"/>
</dbReference>
<keyword evidence="2" id="KW-1185">Reference proteome</keyword>
<sequence length="178" mass="20988">MRITLIRHLPTEWNRKQRLQGSRDIPISDVSDTDQRRIAFNQQILQTLSPFDIVLASTLRRTQQTARLYGYHPETERLLDELNFGRFEGQSKEKLFEDFGNEWLENPKVLVLGERMDHFEERISLFLKKYQAYSNILVFGHGSWIRALISLSRYGDINRMNKILVENNDCITVPFQDG</sequence>
<dbReference type="CDD" id="cd07067">
    <property type="entry name" value="HP_PGM_like"/>
    <property type="match status" value="1"/>
</dbReference>
<dbReference type="RefSeq" id="WP_202654054.1">
    <property type="nucleotide sequence ID" value="NZ_JAESWB010000168.1"/>
</dbReference>
<reference evidence="1 2" key="1">
    <citation type="submission" date="2021-01" db="EMBL/GenBank/DDBJ databases">
        <title>Genome public.</title>
        <authorList>
            <person name="Liu C."/>
            <person name="Sun Q."/>
        </authorList>
    </citation>
    <scope>NUCLEOTIDE SEQUENCE [LARGE SCALE GENOMIC DNA]</scope>
    <source>
        <strain evidence="1 2">YIM B02564</strain>
    </source>
</reference>